<dbReference type="EMBL" id="CYKH01001131">
    <property type="protein sequence ID" value="CUG84789.1"/>
    <property type="molecule type" value="Genomic_DNA"/>
</dbReference>
<evidence type="ECO:0000313" key="1">
    <source>
        <dbReference type="EMBL" id="CUG84789.1"/>
    </source>
</evidence>
<dbReference type="SUPFAM" id="SSF52540">
    <property type="entry name" value="P-loop containing nucleoside triphosphate hydrolases"/>
    <property type="match status" value="1"/>
</dbReference>
<dbReference type="InterPro" id="IPR027417">
    <property type="entry name" value="P-loop_NTPase"/>
</dbReference>
<proteinExistence type="predicted"/>
<evidence type="ECO:0000313" key="2">
    <source>
        <dbReference type="Proteomes" id="UP000051952"/>
    </source>
</evidence>
<dbReference type="Pfam" id="PF13469">
    <property type="entry name" value="Sulfotransfer_3"/>
    <property type="match status" value="1"/>
</dbReference>
<gene>
    <name evidence="1" type="ORF">BSAL_88955</name>
</gene>
<dbReference type="Proteomes" id="UP000051952">
    <property type="component" value="Unassembled WGS sequence"/>
</dbReference>
<dbReference type="OrthoDB" id="429813at2759"/>
<evidence type="ECO:0008006" key="3">
    <source>
        <dbReference type="Google" id="ProtNLM"/>
    </source>
</evidence>
<sequence length="487" mass="55749">MFLKSMNGVRDLSFRSMESMLRRLTLSEVRTQDFDFEQVVDVASKAAGTTSGVPDEEWWKKLCRACQDKACSTDGRRLLHTKLIHSLSQRLAVEEAYRLNETDIEKEKIESPFVVMGLPRSNGHMITHVFARSGLFLCPRMQDTWSPSIVVEADRAKLFKTDSRRFERQNPNFACVRRLVGSMADDDLTLNLHIPQSFAWGLLHGLDEYLLQTIQEDQSAVFEYTKKVLKLFQWYRKFGHFSDCVKVEFNVLDNPIEVQRTGPKHVLSKLPWLIHSPLGILNAESLHKAFPDMNVIWTHRALASGISSLCSTLAIHNSLYTGKKPSETALAQIGEKVLGIFGSGTENAIDYFGNFDKSKMVHWSNRDANRHCTRLMMKTMEHFNLDIDRHRRMHGIEGQTEFSSLQRPLHDSNLQYFGLHEGVVHQVFDAYVHQFEEFAFEKRFGVTVQDYVSLGETPALPSLNRKQSRVDQFAEGQPAGGHFLSQH</sequence>
<organism evidence="1 2">
    <name type="scientific">Bodo saltans</name>
    <name type="common">Flagellated protozoan</name>
    <dbReference type="NCBI Taxonomy" id="75058"/>
    <lineage>
        <taxon>Eukaryota</taxon>
        <taxon>Discoba</taxon>
        <taxon>Euglenozoa</taxon>
        <taxon>Kinetoplastea</taxon>
        <taxon>Metakinetoplastina</taxon>
        <taxon>Eubodonida</taxon>
        <taxon>Bodonidae</taxon>
        <taxon>Bodo</taxon>
    </lineage>
</organism>
<name>A0A0S4J6G2_BODSA</name>
<reference evidence="2" key="1">
    <citation type="submission" date="2015-09" db="EMBL/GenBank/DDBJ databases">
        <authorList>
            <consortium name="Pathogen Informatics"/>
        </authorList>
    </citation>
    <scope>NUCLEOTIDE SEQUENCE [LARGE SCALE GENOMIC DNA]</scope>
    <source>
        <strain evidence="2">Lake Konstanz</strain>
    </source>
</reference>
<dbReference type="AlphaFoldDB" id="A0A0S4J6G2"/>
<accession>A0A0S4J6G2</accession>
<dbReference type="VEuPathDB" id="TriTrypDB:BSAL_88955"/>
<protein>
    <recommendedName>
        <fullName evidence="3">Sulfotransferase</fullName>
    </recommendedName>
</protein>
<dbReference type="OMA" id="LPRCNGH"/>
<keyword evidence="2" id="KW-1185">Reference proteome</keyword>
<dbReference type="Gene3D" id="3.40.50.300">
    <property type="entry name" value="P-loop containing nucleotide triphosphate hydrolases"/>
    <property type="match status" value="1"/>
</dbReference>